<dbReference type="OrthoDB" id="9798857at2"/>
<keyword evidence="1 2" id="KW-0238">DNA-binding</keyword>
<name>A0A4R1GBX6_9GAMM</name>
<dbReference type="InterPro" id="IPR009057">
    <property type="entry name" value="Homeodomain-like_sf"/>
</dbReference>
<dbReference type="Pfam" id="PF21306">
    <property type="entry name" value="TetR_C_40"/>
    <property type="match status" value="1"/>
</dbReference>
<reference evidence="4 5" key="1">
    <citation type="submission" date="2019-03" db="EMBL/GenBank/DDBJ databases">
        <title>Genomic Encyclopedia of Archaeal and Bacterial Type Strains, Phase II (KMG-II): from individual species to whole genera.</title>
        <authorList>
            <person name="Goeker M."/>
        </authorList>
    </citation>
    <scope>NUCLEOTIDE SEQUENCE [LARGE SCALE GENOMIC DNA]</scope>
    <source>
        <strain evidence="4 5">DSM 27697</strain>
    </source>
</reference>
<comment type="caution">
    <text evidence="4">The sequence shown here is derived from an EMBL/GenBank/DDBJ whole genome shotgun (WGS) entry which is preliminary data.</text>
</comment>
<dbReference type="Pfam" id="PF00440">
    <property type="entry name" value="TetR_N"/>
    <property type="match status" value="1"/>
</dbReference>
<dbReference type="Proteomes" id="UP000294546">
    <property type="component" value="Unassembled WGS sequence"/>
</dbReference>
<dbReference type="EMBL" id="SMFU01000011">
    <property type="protein sequence ID" value="TCK04303.1"/>
    <property type="molecule type" value="Genomic_DNA"/>
</dbReference>
<protein>
    <submittedName>
        <fullName evidence="4">TetR family transcriptional regulator</fullName>
    </submittedName>
</protein>
<sequence>MNSACLRIHHAAMKIFAEMGGTSLTVSDVAREAGLSRGTVYNNLQYPESMFDSVCEMIGKELDESFGQVTADMKDPAEKISAAIRLSLRRTHEEPDWGRFLARYAIIDPKIGAFWGRMPAAELRRGVESGRFSFEMKQLASVAATVGGSTLGAMSLVLDGHRTWRQAGSETAEIVLRGIGIDPAEAKQIAEKELAPLPRLSVFDPYAK</sequence>
<evidence type="ECO:0000259" key="3">
    <source>
        <dbReference type="PROSITE" id="PS50977"/>
    </source>
</evidence>
<feature type="domain" description="HTH tetR-type" evidence="3">
    <location>
        <begin position="2"/>
        <end position="62"/>
    </location>
</feature>
<accession>A0A4R1GBX6</accession>
<dbReference type="SUPFAM" id="SSF46689">
    <property type="entry name" value="Homeodomain-like"/>
    <property type="match status" value="1"/>
</dbReference>
<dbReference type="PROSITE" id="PS50977">
    <property type="entry name" value="HTH_TETR_2"/>
    <property type="match status" value="1"/>
</dbReference>
<proteinExistence type="predicted"/>
<evidence type="ECO:0000313" key="4">
    <source>
        <dbReference type="EMBL" id="TCK04303.1"/>
    </source>
</evidence>
<dbReference type="Gene3D" id="1.10.357.10">
    <property type="entry name" value="Tetracycline Repressor, domain 2"/>
    <property type="match status" value="1"/>
</dbReference>
<organism evidence="4 5">
    <name type="scientific">Marinobacterium mangrovicola</name>
    <dbReference type="NCBI Taxonomy" id="1476959"/>
    <lineage>
        <taxon>Bacteria</taxon>
        <taxon>Pseudomonadati</taxon>
        <taxon>Pseudomonadota</taxon>
        <taxon>Gammaproteobacteria</taxon>
        <taxon>Oceanospirillales</taxon>
        <taxon>Oceanospirillaceae</taxon>
        <taxon>Marinobacterium</taxon>
    </lineage>
</organism>
<dbReference type="InterPro" id="IPR049513">
    <property type="entry name" value="TetR_C_40"/>
</dbReference>
<dbReference type="GO" id="GO:0003677">
    <property type="term" value="F:DNA binding"/>
    <property type="evidence" value="ECO:0007669"/>
    <property type="project" value="UniProtKB-UniRule"/>
</dbReference>
<gene>
    <name evidence="4" type="ORF">CLV83_3721</name>
</gene>
<evidence type="ECO:0000313" key="5">
    <source>
        <dbReference type="Proteomes" id="UP000294546"/>
    </source>
</evidence>
<evidence type="ECO:0000256" key="2">
    <source>
        <dbReference type="PROSITE-ProRule" id="PRU00335"/>
    </source>
</evidence>
<dbReference type="RefSeq" id="WP_132295969.1">
    <property type="nucleotide sequence ID" value="NZ_SMFU01000011.1"/>
</dbReference>
<feature type="DNA-binding region" description="H-T-H motif" evidence="2">
    <location>
        <begin position="25"/>
        <end position="44"/>
    </location>
</feature>
<dbReference type="InterPro" id="IPR001647">
    <property type="entry name" value="HTH_TetR"/>
</dbReference>
<dbReference type="AlphaFoldDB" id="A0A4R1GBX6"/>
<evidence type="ECO:0000256" key="1">
    <source>
        <dbReference type="ARBA" id="ARBA00023125"/>
    </source>
</evidence>
<keyword evidence="5" id="KW-1185">Reference proteome</keyword>